<evidence type="ECO:0000256" key="3">
    <source>
        <dbReference type="ARBA" id="ARBA00010042"/>
    </source>
</evidence>
<evidence type="ECO:0000313" key="9">
    <source>
        <dbReference type="EMBL" id="KMZ85405.1"/>
    </source>
</evidence>
<accession>A0A0J9SQK8</accession>
<comment type="similarity">
    <text evidence="3">Belongs to the INCENP family.</text>
</comment>
<evidence type="ECO:0000313" key="10">
    <source>
        <dbReference type="Proteomes" id="UP000053327"/>
    </source>
</evidence>
<feature type="compositionally biased region" description="Basic and acidic residues" evidence="7">
    <location>
        <begin position="681"/>
        <end position="707"/>
    </location>
</feature>
<comment type="subcellular location">
    <subcellularLocation>
        <location evidence="2">Cytoplasm</location>
        <location evidence="2">Cytoskeleton</location>
        <location evidence="2">Spindle</location>
    </subcellularLocation>
    <subcellularLocation>
        <location evidence="1">Nucleus</location>
    </subcellularLocation>
</comment>
<feature type="compositionally biased region" description="Basic and acidic residues" evidence="7">
    <location>
        <begin position="204"/>
        <end position="250"/>
    </location>
</feature>
<evidence type="ECO:0000256" key="1">
    <source>
        <dbReference type="ARBA" id="ARBA00004123"/>
    </source>
</evidence>
<dbReference type="GO" id="GO:0005819">
    <property type="term" value="C:spindle"/>
    <property type="evidence" value="ECO:0007669"/>
    <property type="project" value="UniProtKB-SubCell"/>
</dbReference>
<evidence type="ECO:0000256" key="4">
    <source>
        <dbReference type="ARBA" id="ARBA00022490"/>
    </source>
</evidence>
<keyword evidence="4" id="KW-0963">Cytoplasm</keyword>
<feature type="compositionally biased region" description="Basic residues" evidence="7">
    <location>
        <begin position="51"/>
        <end position="67"/>
    </location>
</feature>
<name>A0A0J9SQK8_PLAV1</name>
<sequence>MDDHPGITANATQASDGRGPLNVADGEDAPDRENIHTCKSCGECQSGSPKQKYKKRKKKKRKEHFKRTNNLAAFDYRKYYERVNKWNEKRRAYTKTENYGGEKKKATSKVWKTKGSEREGKKSAKRKYAVSQCLSIHQRKDNRTGGGDPLSSWAKAGRSRVGRVGSVGSVSSCGSGSCGGRSNQAGREKKTGPPRGSNANHEVGQVDKDAGRNKKEEAQRNESAHEKNNHDKSTRESHTRDPLTVEDGEHPFSPFICPSERKRHKQSQVEKTSDMHNNATSSETIVENEEKMAYSNKTIADSFDDVVSLSLRASNGANFDDSQFGGDNFGGAHANCNHHNGGYHNGDYHNLLRNPTILMKPNEPNSHKCGPPLEKPNGHMIRRQTEKDVVIEGTKRAKKETPKTSIYNERIQFEESDPRGNSHEEDVLSSTLKMHDPVCAHNGGNNSGHSSGCPNGLASYYQENGAPYEGIYNGIYGGSYVRSYARSCDQLRSRFPHGHYKWPPLSIKNPFAFIYKSAKFFGHLQEACKKRTTREAQPHTTTTINVYAKRKKVYTKEEHIEEEAISKLAVSKENLLFNFEMNNFNSSENSSRQIWEGSTKKVEVALQRHNWRGNKISSDFTKQFGVTPPQERLLERVSGGEELRRCDSDEEEIREEKIMEDKTMEEEIPEVKITPIRSMVERAPEADERGDPPRGHTTNKAEREEKHMNKHKRLIDVGKKDTDRNFDIFLSLFMKHEKKEAFLFCLICDEELTENSIFFQNCIKPMLDEYRRSKFEKMKKEKNTPPDASPSDIHVNKIILEIMIPSIKKKYLKYVSGLYEKKEPTPNNDINGSDELQKEVLEINRKMENLNIKSLDKHSTEVYIKEASRYEKKIKLIEKPKWSNEQNLKKLLLKQQNYNPFTIFGTSIKEVHLEEVFTLDVYNNYVTNEDRFRNKILYDLYVGKYIQNLYYKIDYQEWTFVLDSLKKQWKYFTNMECNMFLDPLLLEEILWYIDENKMYKDKSEDMYTYEYCFCPTPDPAKEMNLNDVKHFATSMAERYTFHQAVKYKKWSLNEERFSTDQALVLKYDDVSVDQDVLTSAGRRKEKLTKEALLFNVPRPSSTFYYDSDFFENKIKKHMFRKKVKHCKGNVHVNSPSGKEGEPFTIKYKSKKWTSQKFFDNFFSNYYLYNFDRMDSLPEYIPSLMPERSGRDTNFIHFSEPYHKIAKQERLEDPELKRVLAQNIYDNVKNNIAYLEETQYNPCECNHCRSDIADAPLEDTELRINVSTAKLGYKRESEKACVEDREITQNNVQLISEVEGETSLHPKTYNILKNHKDNLEIHQSIPPLKCESLAEFTPRRSPHQKSQRLPKEEDKMNNHRYGEYSPMNGFGYNHHNSMNANGFCTNTHNREMANLTMQQHNMHGRNNLMFEDGNIPYGLYGQANYTGTNSLMCGGTPPAYDPKMMYRRNHETNEPFYNHYPVASGMGYNVPVLPPQPYYPSMKRNLTKEGYTHGYHYMNNASSHGALPKYPSDSVTDKYPKKESCRKNVSKVKKGDIDINIETSSSGRKGVIIDLNIGVGG</sequence>
<evidence type="ECO:0000256" key="2">
    <source>
        <dbReference type="ARBA" id="ARBA00004186"/>
    </source>
</evidence>
<feature type="compositionally biased region" description="Low complexity" evidence="7">
    <location>
        <begin position="162"/>
        <end position="175"/>
    </location>
</feature>
<feature type="region of interest" description="Disordered" evidence="7">
    <location>
        <begin position="681"/>
        <end position="708"/>
    </location>
</feature>
<dbReference type="EMBL" id="KQ234837">
    <property type="protein sequence ID" value="KMZ85405.1"/>
    <property type="molecule type" value="Genomic_DNA"/>
</dbReference>
<dbReference type="OrthoDB" id="339519at2759"/>
<organism evidence="9 10">
    <name type="scientific">Plasmodium vivax (strain Brazil I)</name>
    <dbReference type="NCBI Taxonomy" id="1033975"/>
    <lineage>
        <taxon>Eukaryota</taxon>
        <taxon>Sar</taxon>
        <taxon>Alveolata</taxon>
        <taxon>Apicomplexa</taxon>
        <taxon>Aconoidasida</taxon>
        <taxon>Haemosporida</taxon>
        <taxon>Plasmodiidae</taxon>
        <taxon>Plasmodium</taxon>
        <taxon>Plasmodium (Plasmodium)</taxon>
    </lineage>
</organism>
<evidence type="ECO:0000256" key="7">
    <source>
        <dbReference type="SAM" id="MobiDB-lite"/>
    </source>
</evidence>
<gene>
    <name evidence="9" type="ORF">PVBG_02091</name>
</gene>
<keyword evidence="5" id="KW-0206">Cytoskeleton</keyword>
<evidence type="ECO:0000256" key="5">
    <source>
        <dbReference type="ARBA" id="ARBA00023212"/>
    </source>
</evidence>
<feature type="region of interest" description="Disordered" evidence="7">
    <location>
        <begin position="1"/>
        <end position="68"/>
    </location>
</feature>
<dbReference type="InterPro" id="IPR005635">
    <property type="entry name" value="Inner_centromere_prot_ARK-bd"/>
</dbReference>
<feature type="domain" description="Inner centromere protein ARK-binding" evidence="8">
    <location>
        <begin position="880"/>
        <end position="917"/>
    </location>
</feature>
<dbReference type="GO" id="GO:0005634">
    <property type="term" value="C:nucleus"/>
    <property type="evidence" value="ECO:0007669"/>
    <property type="project" value="UniProtKB-SubCell"/>
</dbReference>
<dbReference type="Pfam" id="PF03941">
    <property type="entry name" value="INCENP_ARK-bind"/>
    <property type="match status" value="1"/>
</dbReference>
<reference evidence="9 10" key="1">
    <citation type="submission" date="2011-08" db="EMBL/GenBank/DDBJ databases">
        <title>The Genome Sequence of Plasmodium vivax Brazil I.</title>
        <authorList>
            <consortium name="The Broad Institute Genome Sequencing Platform"/>
            <consortium name="The Broad Institute Genome Sequencing Center for Infectious Disease"/>
            <person name="Neafsey D."/>
            <person name="Carlton J."/>
            <person name="Barnwell J."/>
            <person name="Collins W."/>
            <person name="Escalante A."/>
            <person name="Mullikin J."/>
            <person name="Saul A."/>
            <person name="Guigo R."/>
            <person name="Camara F."/>
            <person name="Young S.K."/>
            <person name="Zeng Q."/>
            <person name="Gargeya S."/>
            <person name="Fitzgerald M."/>
            <person name="Haas B."/>
            <person name="Abouelleil A."/>
            <person name="Alvarado L."/>
            <person name="Arachchi H.M."/>
            <person name="Berlin A."/>
            <person name="Brown A."/>
            <person name="Chapman S.B."/>
            <person name="Chen Z."/>
            <person name="Dunbar C."/>
            <person name="Freedman E."/>
            <person name="Gearin G."/>
            <person name="Gellesch M."/>
            <person name="Goldberg J."/>
            <person name="Griggs A."/>
            <person name="Gujja S."/>
            <person name="Heiman D."/>
            <person name="Howarth C."/>
            <person name="Larson L."/>
            <person name="Lui A."/>
            <person name="MacDonald P.J.P."/>
            <person name="Montmayeur A."/>
            <person name="Murphy C."/>
            <person name="Neiman D."/>
            <person name="Pearson M."/>
            <person name="Priest M."/>
            <person name="Roberts A."/>
            <person name="Saif S."/>
            <person name="Shea T."/>
            <person name="Shenoy N."/>
            <person name="Sisk P."/>
            <person name="Stolte C."/>
            <person name="Sykes S."/>
            <person name="Wortman J."/>
            <person name="Nusbaum C."/>
            <person name="Birren B."/>
        </authorList>
    </citation>
    <scope>NUCLEOTIDE SEQUENCE [LARGE SCALE GENOMIC DNA]</scope>
    <source>
        <strain evidence="9 10">Brazil I</strain>
    </source>
</reference>
<feature type="region of interest" description="Disordered" evidence="7">
    <location>
        <begin position="90"/>
        <end position="276"/>
    </location>
</feature>
<evidence type="ECO:0000259" key="8">
    <source>
        <dbReference type="Pfam" id="PF03941"/>
    </source>
</evidence>
<proteinExistence type="inferred from homology"/>
<dbReference type="Proteomes" id="UP000053327">
    <property type="component" value="Unassembled WGS sequence"/>
</dbReference>
<protein>
    <recommendedName>
        <fullName evidence="8">Inner centromere protein ARK-binding domain-containing protein</fullName>
    </recommendedName>
</protein>
<keyword evidence="6" id="KW-0539">Nucleus</keyword>
<evidence type="ECO:0000256" key="6">
    <source>
        <dbReference type="ARBA" id="ARBA00023242"/>
    </source>
</evidence>